<dbReference type="GO" id="GO:0005886">
    <property type="term" value="C:plasma membrane"/>
    <property type="evidence" value="ECO:0007669"/>
    <property type="project" value="UniProtKB-SubCell"/>
</dbReference>
<dbReference type="GO" id="GO:0055085">
    <property type="term" value="P:transmembrane transport"/>
    <property type="evidence" value="ECO:0007669"/>
    <property type="project" value="InterPro"/>
</dbReference>
<evidence type="ECO:0000256" key="7">
    <source>
        <dbReference type="RuleBase" id="RU363032"/>
    </source>
</evidence>
<dbReference type="PANTHER" id="PTHR43744:SF12">
    <property type="entry name" value="ABC TRANSPORTER PERMEASE PROTEIN MG189-RELATED"/>
    <property type="match status" value="1"/>
</dbReference>
<comment type="subcellular location">
    <subcellularLocation>
        <location evidence="1 7">Cell membrane</location>
        <topology evidence="1 7">Multi-pass membrane protein</topology>
    </subcellularLocation>
</comment>
<feature type="domain" description="ABC transmembrane type-1" evidence="8">
    <location>
        <begin position="45"/>
        <end position="236"/>
    </location>
</feature>
<name>D3AUM3_9FIRM</name>
<dbReference type="CDD" id="cd06261">
    <property type="entry name" value="TM_PBP2"/>
    <property type="match status" value="1"/>
</dbReference>
<organism evidence="9 10">
    <name type="scientific">Hungatella hathewayi DSM 13479</name>
    <dbReference type="NCBI Taxonomy" id="566550"/>
    <lineage>
        <taxon>Bacteria</taxon>
        <taxon>Bacillati</taxon>
        <taxon>Bacillota</taxon>
        <taxon>Clostridia</taxon>
        <taxon>Lachnospirales</taxon>
        <taxon>Lachnospiraceae</taxon>
        <taxon>Hungatella</taxon>
    </lineage>
</organism>
<evidence type="ECO:0000256" key="6">
    <source>
        <dbReference type="ARBA" id="ARBA00023136"/>
    </source>
</evidence>
<keyword evidence="6 7" id="KW-0472">Membrane</keyword>
<feature type="transmembrane region" description="Helical" evidence="7">
    <location>
        <begin position="82"/>
        <end position="102"/>
    </location>
</feature>
<dbReference type="RefSeq" id="WP_006777765.1">
    <property type="nucleotide sequence ID" value="NZ_GG668115.1"/>
</dbReference>
<keyword evidence="5 7" id="KW-1133">Transmembrane helix</keyword>
<sequence length="251" mass="28245">PILQVYLNSFRTDGDVKQKPFGLPAKWIFTNWAETWKVGGYTTAFLNSLFIAAVVIAVVLFLISMCAYALSKMKFKGKGFLTGYFFVAISLPGFLYIVPDYFMFNKIGLVNSRISLILIYIAMQIPFNMLLLRTYLADIPGELEEAARVDGCSDASVFFRIILPIAKPMLFTITILIFVNVWNEFLWANTFIATDALKPLATRFVKFVGEYSSNMARIYTASAITITPIIVVYLLFSRRFIEGMTSGSVKG</sequence>
<keyword evidence="3" id="KW-1003">Cell membrane</keyword>
<reference evidence="9 10" key="1">
    <citation type="submission" date="2010-01" db="EMBL/GenBank/DDBJ databases">
        <authorList>
            <person name="Weinstock G."/>
            <person name="Sodergren E."/>
            <person name="Clifton S."/>
            <person name="Fulton L."/>
            <person name="Fulton B."/>
            <person name="Courtney L."/>
            <person name="Fronick C."/>
            <person name="Harrison M."/>
            <person name="Strong C."/>
            <person name="Farmer C."/>
            <person name="Delahaunty K."/>
            <person name="Markovic C."/>
            <person name="Hall O."/>
            <person name="Minx P."/>
            <person name="Tomlinson C."/>
            <person name="Mitreva M."/>
            <person name="Nelson J."/>
            <person name="Hou S."/>
            <person name="Wollam A."/>
            <person name="Pepin K.H."/>
            <person name="Johnson M."/>
            <person name="Bhonagiri V."/>
            <person name="Nash W.E."/>
            <person name="Warren W."/>
            <person name="Chinwalla A."/>
            <person name="Mardis E.R."/>
            <person name="Wilson R.K."/>
        </authorList>
    </citation>
    <scope>NUCLEOTIDE SEQUENCE [LARGE SCALE GENOMIC DNA]</scope>
    <source>
        <strain evidence="9 10">DSM 13479</strain>
    </source>
</reference>
<gene>
    <name evidence="9" type="ORF">CLOSTHATH_07338</name>
</gene>
<protein>
    <submittedName>
        <fullName evidence="9">ABC transporter, permease protein</fullName>
    </submittedName>
</protein>
<evidence type="ECO:0000256" key="1">
    <source>
        <dbReference type="ARBA" id="ARBA00004651"/>
    </source>
</evidence>
<evidence type="ECO:0000256" key="3">
    <source>
        <dbReference type="ARBA" id="ARBA00022475"/>
    </source>
</evidence>
<dbReference type="Gene3D" id="1.10.3720.10">
    <property type="entry name" value="MetI-like"/>
    <property type="match status" value="1"/>
</dbReference>
<feature type="transmembrane region" description="Helical" evidence="7">
    <location>
        <begin position="216"/>
        <end position="236"/>
    </location>
</feature>
<evidence type="ECO:0000256" key="4">
    <source>
        <dbReference type="ARBA" id="ARBA00022692"/>
    </source>
</evidence>
<proteinExistence type="inferred from homology"/>
<feature type="non-terminal residue" evidence="9">
    <location>
        <position position="1"/>
    </location>
</feature>
<dbReference type="PANTHER" id="PTHR43744">
    <property type="entry name" value="ABC TRANSPORTER PERMEASE PROTEIN MG189-RELATED-RELATED"/>
    <property type="match status" value="1"/>
</dbReference>
<keyword evidence="4 7" id="KW-0812">Transmembrane</keyword>
<feature type="transmembrane region" description="Helical" evidence="7">
    <location>
        <begin position="157"/>
        <end position="179"/>
    </location>
</feature>
<dbReference type="InterPro" id="IPR035906">
    <property type="entry name" value="MetI-like_sf"/>
</dbReference>
<evidence type="ECO:0000313" key="9">
    <source>
        <dbReference type="EMBL" id="EFC94484.1"/>
    </source>
</evidence>
<feature type="transmembrane region" description="Helical" evidence="7">
    <location>
        <begin position="49"/>
        <end position="70"/>
    </location>
</feature>
<dbReference type="SUPFAM" id="SSF161098">
    <property type="entry name" value="MetI-like"/>
    <property type="match status" value="1"/>
</dbReference>
<feature type="transmembrane region" description="Helical" evidence="7">
    <location>
        <begin position="114"/>
        <end position="136"/>
    </location>
</feature>
<dbReference type="InterPro" id="IPR000515">
    <property type="entry name" value="MetI-like"/>
</dbReference>
<dbReference type="EMBL" id="ACIO01001089">
    <property type="protein sequence ID" value="EFC94484.1"/>
    <property type="molecule type" value="Genomic_DNA"/>
</dbReference>
<evidence type="ECO:0000259" key="8">
    <source>
        <dbReference type="PROSITE" id="PS50928"/>
    </source>
</evidence>
<dbReference type="PROSITE" id="PS50928">
    <property type="entry name" value="ABC_TM1"/>
    <property type="match status" value="1"/>
</dbReference>
<evidence type="ECO:0000256" key="5">
    <source>
        <dbReference type="ARBA" id="ARBA00022989"/>
    </source>
</evidence>
<accession>D3AUM3</accession>
<keyword evidence="2 7" id="KW-0813">Transport</keyword>
<dbReference type="Pfam" id="PF00528">
    <property type="entry name" value="BPD_transp_1"/>
    <property type="match status" value="1"/>
</dbReference>
<dbReference type="Proteomes" id="UP000004968">
    <property type="component" value="Unassembled WGS sequence"/>
</dbReference>
<dbReference type="AlphaFoldDB" id="D3AUM3"/>
<dbReference type="HOGENOM" id="CLU_1104704_0_0_9"/>
<comment type="caution">
    <text evidence="9">The sequence shown here is derived from an EMBL/GenBank/DDBJ whole genome shotgun (WGS) entry which is preliminary data.</text>
</comment>
<evidence type="ECO:0000256" key="2">
    <source>
        <dbReference type="ARBA" id="ARBA00022448"/>
    </source>
</evidence>
<evidence type="ECO:0000313" key="10">
    <source>
        <dbReference type="Proteomes" id="UP000004968"/>
    </source>
</evidence>
<comment type="similarity">
    <text evidence="7">Belongs to the binding-protein-dependent transport system permease family.</text>
</comment>